<name>A0AAF1BPY6_9TREE</name>
<dbReference type="RefSeq" id="XP_062626070.1">
    <property type="nucleotide sequence ID" value="XM_062770086.1"/>
</dbReference>
<protein>
    <submittedName>
        <fullName evidence="1">Uncharacterized protein</fullName>
    </submittedName>
</protein>
<dbReference type="EMBL" id="CP086716">
    <property type="protein sequence ID" value="WOO80038.1"/>
    <property type="molecule type" value="Genomic_DNA"/>
</dbReference>
<evidence type="ECO:0000313" key="1">
    <source>
        <dbReference type="EMBL" id="WOO80038.1"/>
    </source>
</evidence>
<dbReference type="AlphaFoldDB" id="A0AAF1BPY6"/>
<accession>A0AAF1BPY6</accession>
<sequence>MPASQLLDVLYWLECIQDGTVDSKFWCGRCHERPGDICFMCVSVEGITSPSVVLALIHKGHDQQDISDMAAVFEEISQCQRNQNILESLDLFAPGIL</sequence>
<dbReference type="Proteomes" id="UP000827549">
    <property type="component" value="Chromosome 3"/>
</dbReference>
<keyword evidence="2" id="KW-1185">Reference proteome</keyword>
<evidence type="ECO:0000313" key="2">
    <source>
        <dbReference type="Proteomes" id="UP000827549"/>
    </source>
</evidence>
<organism evidence="1 2">
    <name type="scientific">Vanrija pseudolonga</name>
    <dbReference type="NCBI Taxonomy" id="143232"/>
    <lineage>
        <taxon>Eukaryota</taxon>
        <taxon>Fungi</taxon>
        <taxon>Dikarya</taxon>
        <taxon>Basidiomycota</taxon>
        <taxon>Agaricomycotina</taxon>
        <taxon>Tremellomycetes</taxon>
        <taxon>Trichosporonales</taxon>
        <taxon>Trichosporonaceae</taxon>
        <taxon>Vanrija</taxon>
    </lineage>
</organism>
<proteinExistence type="predicted"/>
<dbReference type="GeneID" id="87806793"/>
<gene>
    <name evidence="1" type="ORF">LOC62_03G003551</name>
</gene>
<reference evidence="1" key="1">
    <citation type="submission" date="2023-10" db="EMBL/GenBank/DDBJ databases">
        <authorList>
            <person name="Noh H."/>
        </authorList>
    </citation>
    <scope>NUCLEOTIDE SEQUENCE</scope>
    <source>
        <strain evidence="1">DUCC4014</strain>
    </source>
</reference>